<comment type="caution">
    <text evidence="1">The sequence shown here is derived from an EMBL/GenBank/DDBJ whole genome shotgun (WGS) entry which is preliminary data.</text>
</comment>
<keyword evidence="2" id="KW-1185">Reference proteome</keyword>
<accession>A0A1E3T8Z4</accession>
<protein>
    <submittedName>
        <fullName evidence="1">Uncharacterized protein</fullName>
    </submittedName>
</protein>
<dbReference type="AlphaFoldDB" id="A0A1E3T8Z4"/>
<name>A0A1E3T8Z4_9MYCO</name>
<evidence type="ECO:0000313" key="2">
    <source>
        <dbReference type="Proteomes" id="UP000094224"/>
    </source>
</evidence>
<sequence length="157" mass="16483">MRTAVVRLNVDPEGVLTAAQVRDGMAALVEVAAQSGAEAIGNDLASRPVSRREVALLITAEDPDTAKATAMSLCASVFGIDPVPGVVTFVSRGTDDDALGVLSAFGLTGEVERTPGDDGFDVVRVTLREADLERIPESRIHTALEASLNCEVHIRTV</sequence>
<proteinExistence type="predicted"/>
<dbReference type="OrthoDB" id="4545496at2"/>
<dbReference type="RefSeq" id="WP_069398343.1">
    <property type="nucleotide sequence ID" value="NZ_JACKTB010000097.1"/>
</dbReference>
<dbReference type="Proteomes" id="UP000094224">
    <property type="component" value="Unassembled WGS sequence"/>
</dbReference>
<organism evidence="1 2">
    <name type="scientific">Mycobacterium sherrisii</name>
    <dbReference type="NCBI Taxonomy" id="243061"/>
    <lineage>
        <taxon>Bacteria</taxon>
        <taxon>Bacillati</taxon>
        <taxon>Actinomycetota</taxon>
        <taxon>Actinomycetes</taxon>
        <taxon>Mycobacteriales</taxon>
        <taxon>Mycobacteriaceae</taxon>
        <taxon>Mycobacterium</taxon>
        <taxon>Mycobacterium simiae complex</taxon>
    </lineage>
</organism>
<dbReference type="EMBL" id="MIHC01000001">
    <property type="protein sequence ID" value="ODR10874.1"/>
    <property type="molecule type" value="Genomic_DNA"/>
</dbReference>
<reference evidence="2" key="1">
    <citation type="submission" date="2016-09" db="EMBL/GenBank/DDBJ databases">
        <authorList>
            <person name="Greninger A.L."/>
            <person name="Jerome K.R."/>
            <person name="Mcnair B."/>
            <person name="Wallis C."/>
            <person name="Fang F."/>
        </authorList>
    </citation>
    <scope>NUCLEOTIDE SEQUENCE [LARGE SCALE GENOMIC DNA]</scope>
    <source>
        <strain evidence="2">BC1_M4</strain>
    </source>
</reference>
<evidence type="ECO:0000313" key="1">
    <source>
        <dbReference type="EMBL" id="ODR10874.1"/>
    </source>
</evidence>
<dbReference type="STRING" id="243061.AWC25_22230"/>
<gene>
    <name evidence="1" type="ORF">BHQ21_00415</name>
</gene>